<feature type="signal peptide" evidence="1">
    <location>
        <begin position="1"/>
        <end position="23"/>
    </location>
</feature>
<evidence type="ECO:0000256" key="1">
    <source>
        <dbReference type="SAM" id="SignalP"/>
    </source>
</evidence>
<protein>
    <submittedName>
        <fullName evidence="2">Uncharacterized protein</fullName>
    </submittedName>
</protein>
<sequence length="204" mass="21596">MKFQSLKVVGFVAAMLFASSALAGESRLGTYLARADVQSAPAQQCSDPRSDLIAAADKAGVKLNVEEIVTASSKDVTFVGTSIEGFEQVPATDLPKGVDAGFVYLDAPASGIPAGFYRLNAHANKEDVQKGTYPGTVGFIGADGKEVARVAATMETSSLTVPNPLPYARTRLETRIGTQNPERQDIIIIIIHCPNGTTIIIVIW</sequence>
<reference evidence="2 3" key="1">
    <citation type="submission" date="2021-02" db="EMBL/GenBank/DDBJ databases">
        <title>De Novo genome assembly of isolated myxobacteria.</title>
        <authorList>
            <person name="Stevens D.C."/>
        </authorList>
    </citation>
    <scope>NUCLEOTIDE SEQUENCE [LARGE SCALE GENOMIC DNA]</scope>
    <source>
        <strain evidence="3">SCPEA02</strain>
    </source>
</reference>
<evidence type="ECO:0000313" key="3">
    <source>
        <dbReference type="Proteomes" id="UP000662747"/>
    </source>
</evidence>
<dbReference type="RefSeq" id="WP_206720735.1">
    <property type="nucleotide sequence ID" value="NZ_CP071090.1"/>
</dbReference>
<keyword evidence="1" id="KW-0732">Signal</keyword>
<evidence type="ECO:0000313" key="2">
    <source>
        <dbReference type="EMBL" id="QSQ19147.1"/>
    </source>
</evidence>
<accession>A0ABX7NNP3</accession>
<name>A0ABX7NNP3_9BACT</name>
<feature type="chain" id="PRO_5045894710" evidence="1">
    <location>
        <begin position="24"/>
        <end position="204"/>
    </location>
</feature>
<dbReference type="Proteomes" id="UP000662747">
    <property type="component" value="Chromosome"/>
</dbReference>
<proteinExistence type="predicted"/>
<dbReference type="EMBL" id="CP071090">
    <property type="protein sequence ID" value="QSQ19147.1"/>
    <property type="molecule type" value="Genomic_DNA"/>
</dbReference>
<keyword evidence="3" id="KW-1185">Reference proteome</keyword>
<organism evidence="2 3">
    <name type="scientific">Pyxidicoccus parkwayensis</name>
    <dbReference type="NCBI Taxonomy" id="2813578"/>
    <lineage>
        <taxon>Bacteria</taxon>
        <taxon>Pseudomonadati</taxon>
        <taxon>Myxococcota</taxon>
        <taxon>Myxococcia</taxon>
        <taxon>Myxococcales</taxon>
        <taxon>Cystobacterineae</taxon>
        <taxon>Myxococcaceae</taxon>
        <taxon>Pyxidicoccus</taxon>
    </lineage>
</organism>
<gene>
    <name evidence="2" type="ORF">JY651_27785</name>
</gene>